<sequence>MEHGQVRCGQAGQWDSNEKPDLGKTCVAKLSMLVMFRLNLRRNTMVDMPYDGRRHISKEHSDLGWCGIDGIVHSRSLICPRSSWHCGRNNSSSLPCGTIPPMCCDGKRKFMRNDSSNGLRKPGTRVQYTLPFGGYDFNTKHKIYNQRAILSR</sequence>
<keyword evidence="2" id="KW-1185">Reference proteome</keyword>
<reference evidence="2" key="1">
    <citation type="submission" date="2024-07" db="EMBL/GenBank/DDBJ databases">
        <title>Two chromosome-level genome assemblies of Korean endemic species Abeliophyllum distichum and Forsythia ovata (Oleaceae).</title>
        <authorList>
            <person name="Jang H."/>
        </authorList>
    </citation>
    <scope>NUCLEOTIDE SEQUENCE [LARGE SCALE GENOMIC DNA]</scope>
</reference>
<gene>
    <name evidence="1" type="ORF">Adt_01738</name>
</gene>
<dbReference type="AlphaFoldDB" id="A0ABD1VTY2"/>
<comment type="caution">
    <text evidence="1">The sequence shown here is derived from an EMBL/GenBank/DDBJ whole genome shotgun (WGS) entry which is preliminary data.</text>
</comment>
<evidence type="ECO:0000313" key="1">
    <source>
        <dbReference type="EMBL" id="KAL2540760.1"/>
    </source>
</evidence>
<proteinExistence type="predicted"/>
<dbReference type="EMBL" id="JBFOLK010000001">
    <property type="protein sequence ID" value="KAL2540760.1"/>
    <property type="molecule type" value="Genomic_DNA"/>
</dbReference>
<name>A0ABD1VTY2_9LAMI</name>
<evidence type="ECO:0000313" key="2">
    <source>
        <dbReference type="Proteomes" id="UP001604336"/>
    </source>
</evidence>
<protein>
    <submittedName>
        <fullName evidence="1">Tudor domain-containing protein</fullName>
    </submittedName>
</protein>
<organism evidence="1 2">
    <name type="scientific">Abeliophyllum distichum</name>
    <dbReference type="NCBI Taxonomy" id="126358"/>
    <lineage>
        <taxon>Eukaryota</taxon>
        <taxon>Viridiplantae</taxon>
        <taxon>Streptophyta</taxon>
        <taxon>Embryophyta</taxon>
        <taxon>Tracheophyta</taxon>
        <taxon>Spermatophyta</taxon>
        <taxon>Magnoliopsida</taxon>
        <taxon>eudicotyledons</taxon>
        <taxon>Gunneridae</taxon>
        <taxon>Pentapetalae</taxon>
        <taxon>asterids</taxon>
        <taxon>lamiids</taxon>
        <taxon>Lamiales</taxon>
        <taxon>Oleaceae</taxon>
        <taxon>Forsythieae</taxon>
        <taxon>Abeliophyllum</taxon>
    </lineage>
</organism>
<dbReference type="Proteomes" id="UP001604336">
    <property type="component" value="Unassembled WGS sequence"/>
</dbReference>
<accession>A0ABD1VTY2</accession>